<dbReference type="AlphaFoldDB" id="A0A562PVS3"/>
<sequence>MTKTIADKLHLKNATSFAVLNADARHAHLLDQLPAAKRVAAGPADLVLLFADTFAQFEAQLPAAKAALAPGGALWVAYVKGTSKLRTDAGLHRDTLRAHAETAGLTSVAMIALDDDWSALRFKAG</sequence>
<evidence type="ECO:0000313" key="3">
    <source>
        <dbReference type="Proteomes" id="UP000315112"/>
    </source>
</evidence>
<dbReference type="OrthoDB" id="9800461at2"/>
<accession>A0A562PVS3</accession>
<dbReference type="RefSeq" id="WP_145874298.1">
    <property type="nucleotide sequence ID" value="NZ_CP046904.1"/>
</dbReference>
<dbReference type="Proteomes" id="UP000315112">
    <property type="component" value="Unassembled WGS sequence"/>
</dbReference>
<dbReference type="Proteomes" id="UP000437862">
    <property type="component" value="Chromosome"/>
</dbReference>
<reference evidence="2" key="2">
    <citation type="submission" date="2019-07" db="EMBL/GenBank/DDBJ databases">
        <authorList>
            <person name="Whitman W."/>
            <person name="Huntemann M."/>
            <person name="Clum A."/>
            <person name="Pillay M."/>
            <person name="Palaniappan K."/>
            <person name="Varghese N."/>
            <person name="Mikhailova N."/>
            <person name="Stamatis D."/>
            <person name="Reddy T."/>
            <person name="Daum C."/>
            <person name="Shapiro N."/>
            <person name="Ivanova N."/>
            <person name="Kyrpides N."/>
            <person name="Woyke T."/>
        </authorList>
    </citation>
    <scope>NUCLEOTIDE SEQUENCE</scope>
    <source>
        <strain evidence="2">CGMCC 1.10685</strain>
    </source>
</reference>
<organism evidence="2 3">
    <name type="scientific">Pseudoduganella flava</name>
    <dbReference type="NCBI Taxonomy" id="871742"/>
    <lineage>
        <taxon>Bacteria</taxon>
        <taxon>Pseudomonadati</taxon>
        <taxon>Pseudomonadota</taxon>
        <taxon>Betaproteobacteria</taxon>
        <taxon>Burkholderiales</taxon>
        <taxon>Oxalobacteraceae</taxon>
        <taxon>Telluria group</taxon>
        <taxon>Pseudoduganella</taxon>
    </lineage>
</organism>
<reference evidence="2 3" key="1">
    <citation type="journal article" date="2015" name="Stand. Genomic Sci.">
        <title>Genomic Encyclopedia of Bacterial and Archaeal Type Strains, Phase III: the genomes of soil and plant-associated and newly described type strains.</title>
        <authorList>
            <person name="Whitman W.B."/>
            <person name="Woyke T."/>
            <person name="Klenk H.P."/>
            <person name="Zhou Y."/>
            <person name="Lilburn T.G."/>
            <person name="Beck B.J."/>
            <person name="De Vos P."/>
            <person name="Vandamme P."/>
            <person name="Eisen J.A."/>
            <person name="Garrity G."/>
            <person name="Hugenholtz P."/>
            <person name="Kyrpides N.C."/>
        </authorList>
    </citation>
    <scope>NUCLEOTIDE SEQUENCE [LARGE SCALE GENOMIC DNA]</scope>
    <source>
        <strain evidence="2 3">CGMCC 1.10685</strain>
    </source>
</reference>
<evidence type="ECO:0000313" key="1">
    <source>
        <dbReference type="EMBL" id="QGZ39608.1"/>
    </source>
</evidence>
<proteinExistence type="predicted"/>
<dbReference type="EMBL" id="VLKW01000003">
    <property type="protein sequence ID" value="TWI48507.1"/>
    <property type="molecule type" value="Genomic_DNA"/>
</dbReference>
<dbReference type="InterPro" id="IPR029063">
    <property type="entry name" value="SAM-dependent_MTases_sf"/>
</dbReference>
<gene>
    <name evidence="1" type="ORF">GO485_11485</name>
    <name evidence="2" type="ORF">IP92_01897</name>
</gene>
<reference evidence="1 4" key="3">
    <citation type="submission" date="2019-12" db="EMBL/GenBank/DDBJ databases">
        <title>Draft Genome Sequences of Six Type Strains of the Genus Massilia.</title>
        <authorList>
            <person name="Miess H."/>
            <person name="Frediansyah A."/>
            <person name="Goeker M."/>
            <person name="Gross H."/>
        </authorList>
    </citation>
    <scope>NUCLEOTIDE SEQUENCE [LARGE SCALE GENOMIC DNA]</scope>
    <source>
        <strain evidence="1 4">DSM 26639</strain>
    </source>
</reference>
<name>A0A562PVS3_9BURK</name>
<dbReference type="EMBL" id="CP046904">
    <property type="protein sequence ID" value="QGZ39608.1"/>
    <property type="molecule type" value="Genomic_DNA"/>
</dbReference>
<evidence type="ECO:0000313" key="2">
    <source>
        <dbReference type="EMBL" id="TWI48507.1"/>
    </source>
</evidence>
<protein>
    <submittedName>
        <fullName evidence="1">DUF3052 family protein</fullName>
    </submittedName>
</protein>
<evidence type="ECO:0000313" key="4">
    <source>
        <dbReference type="Proteomes" id="UP000437862"/>
    </source>
</evidence>
<keyword evidence="4" id="KW-1185">Reference proteome</keyword>
<dbReference type="SUPFAM" id="SSF53335">
    <property type="entry name" value="S-adenosyl-L-methionine-dependent methyltransferases"/>
    <property type="match status" value="1"/>
</dbReference>